<keyword evidence="2" id="KW-1185">Reference proteome</keyword>
<name>A0A1M6LXE1_PARC5</name>
<accession>A0A1M6LXE1</accession>
<dbReference type="EMBL" id="FRAG01000008">
    <property type="protein sequence ID" value="SHJ75907.1"/>
    <property type="molecule type" value="Genomic_DNA"/>
</dbReference>
<dbReference type="Proteomes" id="UP000184465">
    <property type="component" value="Unassembled WGS sequence"/>
</dbReference>
<organism evidence="1 2">
    <name type="scientific">Paramaledivibacter caminithermalis (strain DSM 15212 / CIP 107654 / DViRD3)</name>
    <name type="common">Clostridium caminithermale</name>
    <dbReference type="NCBI Taxonomy" id="1121301"/>
    <lineage>
        <taxon>Bacteria</taxon>
        <taxon>Bacillati</taxon>
        <taxon>Bacillota</taxon>
        <taxon>Clostridia</taxon>
        <taxon>Peptostreptococcales</taxon>
        <taxon>Caminicellaceae</taxon>
        <taxon>Paramaledivibacter</taxon>
    </lineage>
</organism>
<proteinExistence type="predicted"/>
<evidence type="ECO:0000313" key="2">
    <source>
        <dbReference type="Proteomes" id="UP000184465"/>
    </source>
</evidence>
<dbReference type="AlphaFoldDB" id="A0A1M6LXE1"/>
<dbReference type="OrthoDB" id="2086977at2"/>
<gene>
    <name evidence="1" type="ORF">SAMN02745912_00964</name>
</gene>
<dbReference type="RefSeq" id="WP_073147528.1">
    <property type="nucleotide sequence ID" value="NZ_FRAG01000008.1"/>
</dbReference>
<sequence>MPVVHLGSPEGNLEDYRIIKTKGIILYVVKNIDLEEERLRISLSKLFVWEKLTLEGGKIRK</sequence>
<reference evidence="1 2" key="1">
    <citation type="submission" date="2016-11" db="EMBL/GenBank/DDBJ databases">
        <authorList>
            <person name="Jaros S."/>
            <person name="Januszkiewicz K."/>
            <person name="Wedrychowicz H."/>
        </authorList>
    </citation>
    <scope>NUCLEOTIDE SEQUENCE [LARGE SCALE GENOMIC DNA]</scope>
    <source>
        <strain evidence="1 2">DSM 15212</strain>
    </source>
</reference>
<dbReference type="STRING" id="1121301.SAMN02745912_00964"/>
<protein>
    <submittedName>
        <fullName evidence="1">Uncharacterized protein</fullName>
    </submittedName>
</protein>
<evidence type="ECO:0000313" key="1">
    <source>
        <dbReference type="EMBL" id="SHJ75907.1"/>
    </source>
</evidence>